<keyword evidence="2" id="KW-1185">Reference proteome</keyword>
<dbReference type="Proteomes" id="UP000281553">
    <property type="component" value="Unassembled WGS sequence"/>
</dbReference>
<dbReference type="OrthoDB" id="17907at2759"/>
<reference evidence="1 2" key="1">
    <citation type="submission" date="2018-11" db="EMBL/GenBank/DDBJ databases">
        <authorList>
            <consortium name="Pathogen Informatics"/>
        </authorList>
    </citation>
    <scope>NUCLEOTIDE SEQUENCE [LARGE SCALE GENOMIC DNA]</scope>
</reference>
<feature type="non-terminal residue" evidence="1">
    <location>
        <position position="251"/>
    </location>
</feature>
<evidence type="ECO:0000313" key="1">
    <source>
        <dbReference type="EMBL" id="VDN49066.1"/>
    </source>
</evidence>
<accession>A0A3P7S2K2</accession>
<organism evidence="1 2">
    <name type="scientific">Dibothriocephalus latus</name>
    <name type="common">Fish tapeworm</name>
    <name type="synonym">Diphyllobothrium latum</name>
    <dbReference type="NCBI Taxonomy" id="60516"/>
    <lineage>
        <taxon>Eukaryota</taxon>
        <taxon>Metazoa</taxon>
        <taxon>Spiralia</taxon>
        <taxon>Lophotrochozoa</taxon>
        <taxon>Platyhelminthes</taxon>
        <taxon>Cestoda</taxon>
        <taxon>Eucestoda</taxon>
        <taxon>Diphyllobothriidea</taxon>
        <taxon>Diphyllobothriidae</taxon>
        <taxon>Dibothriocephalus</taxon>
    </lineage>
</organism>
<sequence length="251" mass="28571">MELLKSSPDPTSMEADTVPDMEMEEQLYRSRKQQRQKAVTLLQNFLRENSIFTRLFEVDPLLWSEVWVELARTALFKAIQNDATMAIDDGQDAGQQQQTLAGSSSNLPQILSSTVLTHRYADQETLNMAIIGLFEDFEQFPFRLYFPPFELDAHPVNGWFRPVLKNARLLLEVFCPQLKGSDYQQASSDSSFLHHTVAYRRRAYAQFVNGLYTHCLSAFEAGTVDGEENQLLLANSGLVACLFSHWPIPVD</sequence>
<protein>
    <submittedName>
        <fullName evidence="1">Uncharacterized protein</fullName>
    </submittedName>
</protein>
<gene>
    <name evidence="1" type="ORF">DILT_LOCUS19755</name>
</gene>
<dbReference type="AlphaFoldDB" id="A0A3P7S2K2"/>
<dbReference type="EMBL" id="UYRU01120434">
    <property type="protein sequence ID" value="VDN49066.1"/>
    <property type="molecule type" value="Genomic_DNA"/>
</dbReference>
<evidence type="ECO:0000313" key="2">
    <source>
        <dbReference type="Proteomes" id="UP000281553"/>
    </source>
</evidence>
<proteinExistence type="predicted"/>
<name>A0A3P7S2K2_DIBLA</name>